<protein>
    <submittedName>
        <fullName evidence="1">Uncharacterized protein</fullName>
    </submittedName>
</protein>
<dbReference type="AlphaFoldDB" id="A0A382N267"/>
<evidence type="ECO:0000313" key="1">
    <source>
        <dbReference type="EMBL" id="SVC54890.1"/>
    </source>
</evidence>
<sequence length="46" mass="5333">MGQQNYAYIGAGLTCQTARRYQLQLTLALNRQVYLWKIRSKTAPFP</sequence>
<dbReference type="EMBL" id="UINC01097301">
    <property type="protein sequence ID" value="SVC54890.1"/>
    <property type="molecule type" value="Genomic_DNA"/>
</dbReference>
<reference evidence="1" key="1">
    <citation type="submission" date="2018-05" db="EMBL/GenBank/DDBJ databases">
        <authorList>
            <person name="Lanie J.A."/>
            <person name="Ng W.-L."/>
            <person name="Kazmierczak K.M."/>
            <person name="Andrzejewski T.M."/>
            <person name="Davidsen T.M."/>
            <person name="Wayne K.J."/>
            <person name="Tettelin H."/>
            <person name="Glass J.I."/>
            <person name="Rusch D."/>
            <person name="Podicherti R."/>
            <person name="Tsui H.-C.T."/>
            <person name="Winkler M.E."/>
        </authorList>
    </citation>
    <scope>NUCLEOTIDE SEQUENCE</scope>
</reference>
<accession>A0A382N267</accession>
<feature type="non-terminal residue" evidence="1">
    <location>
        <position position="46"/>
    </location>
</feature>
<gene>
    <name evidence="1" type="ORF">METZ01_LOCUS307744</name>
</gene>
<proteinExistence type="predicted"/>
<organism evidence="1">
    <name type="scientific">marine metagenome</name>
    <dbReference type="NCBI Taxonomy" id="408172"/>
    <lineage>
        <taxon>unclassified sequences</taxon>
        <taxon>metagenomes</taxon>
        <taxon>ecological metagenomes</taxon>
    </lineage>
</organism>
<name>A0A382N267_9ZZZZ</name>